<feature type="signal peptide" evidence="1">
    <location>
        <begin position="1"/>
        <end position="21"/>
    </location>
</feature>
<dbReference type="Proteomes" id="UP000443353">
    <property type="component" value="Unassembled WGS sequence"/>
</dbReference>
<dbReference type="EMBL" id="WSES01000001">
    <property type="protein sequence ID" value="MVW58409.1"/>
    <property type="molecule type" value="Genomic_DNA"/>
</dbReference>
<reference evidence="2 3" key="1">
    <citation type="submission" date="2019-12" db="EMBL/GenBank/DDBJ databases">
        <authorList>
            <person name="Li C."/>
            <person name="Zhao J."/>
        </authorList>
    </citation>
    <scope>NUCLEOTIDE SEQUENCE [LARGE SCALE GENOMIC DNA]</scope>
    <source>
        <strain evidence="2 3">NEAU-DD11</strain>
    </source>
</reference>
<dbReference type="AlphaFoldDB" id="A0A7X3FW09"/>
<feature type="chain" id="PRO_5030627699" evidence="1">
    <location>
        <begin position="22"/>
        <end position="328"/>
    </location>
</feature>
<accession>A0A7X3FW09</accession>
<protein>
    <submittedName>
        <fullName evidence="2">Uncharacterized protein</fullName>
    </submittedName>
</protein>
<gene>
    <name evidence="2" type="ORF">GPY61_00530</name>
</gene>
<comment type="caution">
    <text evidence="2">The sequence shown here is derived from an EMBL/GenBank/DDBJ whole genome shotgun (WGS) entry which is preliminary data.</text>
</comment>
<sequence length="328" mass="35686">MTTKHVVIAALLAGLFAPALAEDTQGRASDGAMTFHFDSMNVDARTGAAVMRSNIVKTAPYSAQMVTEFAQALADGNQIATRRTTMTYRDSAGRTRQEIRDDKGDVVTVTINDPVSGTNLILHPQNRTAVRINPGATARAAADAARAKVDQMRKDGTLPAGSQDIIVKRVQGIDDAERQRIQRDVRIQVSRALAENGTTLRDMQMQVAPLMNGAFADVKWSTKAATKDLGTRDFGGIKAEGKLRSYEIPAGAIGNRNAIVVADETWTAPDLQVTVYTKHSDPRSGDVVFRLENIKREEPAPALFTVPADYTVREAGGRWRDRIGRPDK</sequence>
<organism evidence="2 3">
    <name type="scientific">Massilia cellulosiltytica</name>
    <dbReference type="NCBI Taxonomy" id="2683234"/>
    <lineage>
        <taxon>Bacteria</taxon>
        <taxon>Pseudomonadati</taxon>
        <taxon>Pseudomonadota</taxon>
        <taxon>Betaproteobacteria</taxon>
        <taxon>Burkholderiales</taxon>
        <taxon>Oxalobacteraceae</taxon>
        <taxon>Telluria group</taxon>
        <taxon>Massilia</taxon>
    </lineage>
</organism>
<keyword evidence="1" id="KW-0732">Signal</keyword>
<evidence type="ECO:0000256" key="1">
    <source>
        <dbReference type="SAM" id="SignalP"/>
    </source>
</evidence>
<evidence type="ECO:0000313" key="2">
    <source>
        <dbReference type="EMBL" id="MVW58409.1"/>
    </source>
</evidence>
<name>A0A7X3FW09_9BURK</name>
<keyword evidence="3" id="KW-1185">Reference proteome</keyword>
<evidence type="ECO:0000313" key="3">
    <source>
        <dbReference type="Proteomes" id="UP000443353"/>
    </source>
</evidence>
<proteinExistence type="predicted"/>
<dbReference type="RefSeq" id="WP_160406534.1">
    <property type="nucleotide sequence ID" value="NZ_WSES01000001.1"/>
</dbReference>